<dbReference type="EMBL" id="CADCTU010000500">
    <property type="protein sequence ID" value="CAA9323647.1"/>
    <property type="molecule type" value="Genomic_DNA"/>
</dbReference>
<feature type="region of interest" description="Disordered" evidence="1">
    <location>
        <begin position="412"/>
        <end position="542"/>
    </location>
</feature>
<feature type="compositionally biased region" description="Basic residues" evidence="1">
    <location>
        <begin position="250"/>
        <end position="268"/>
    </location>
</feature>
<evidence type="ECO:0000256" key="1">
    <source>
        <dbReference type="SAM" id="MobiDB-lite"/>
    </source>
</evidence>
<evidence type="ECO:0000313" key="2">
    <source>
        <dbReference type="EMBL" id="CAA9323647.1"/>
    </source>
</evidence>
<feature type="non-terminal residue" evidence="2">
    <location>
        <position position="542"/>
    </location>
</feature>
<proteinExistence type="predicted"/>
<reference evidence="2" key="1">
    <citation type="submission" date="2020-02" db="EMBL/GenBank/DDBJ databases">
        <authorList>
            <person name="Meier V. D."/>
        </authorList>
    </citation>
    <scope>NUCLEOTIDE SEQUENCE</scope>
    <source>
        <strain evidence="2">AVDCRST_MAG11</strain>
    </source>
</reference>
<feature type="compositionally biased region" description="Low complexity" evidence="1">
    <location>
        <begin position="172"/>
        <end position="188"/>
    </location>
</feature>
<feature type="compositionally biased region" description="Basic residues" evidence="1">
    <location>
        <begin position="56"/>
        <end position="71"/>
    </location>
</feature>
<feature type="compositionally biased region" description="Basic and acidic residues" evidence="1">
    <location>
        <begin position="518"/>
        <end position="542"/>
    </location>
</feature>
<feature type="compositionally biased region" description="Low complexity" evidence="1">
    <location>
        <begin position="138"/>
        <end position="148"/>
    </location>
</feature>
<feature type="region of interest" description="Disordered" evidence="1">
    <location>
        <begin position="1"/>
        <end position="188"/>
    </location>
</feature>
<feature type="compositionally biased region" description="Basic residues" evidence="1">
    <location>
        <begin position="89"/>
        <end position="124"/>
    </location>
</feature>
<protein>
    <submittedName>
        <fullName evidence="2">TldD family protein, Actinobacterial subgroup</fullName>
    </submittedName>
</protein>
<feature type="compositionally biased region" description="Basic residues" evidence="1">
    <location>
        <begin position="276"/>
        <end position="285"/>
    </location>
</feature>
<feature type="compositionally biased region" description="Basic residues" evidence="1">
    <location>
        <begin position="8"/>
        <end position="22"/>
    </location>
</feature>
<dbReference type="AlphaFoldDB" id="A0A6J4L6M6"/>
<feature type="compositionally biased region" description="Basic residues" evidence="1">
    <location>
        <begin position="431"/>
        <end position="449"/>
    </location>
</feature>
<feature type="non-terminal residue" evidence="2">
    <location>
        <position position="1"/>
    </location>
</feature>
<gene>
    <name evidence="2" type="ORF">AVDCRST_MAG11-2121</name>
</gene>
<organism evidence="2">
    <name type="scientific">uncultured Gemmatimonadaceae bacterium</name>
    <dbReference type="NCBI Taxonomy" id="246130"/>
    <lineage>
        <taxon>Bacteria</taxon>
        <taxon>Pseudomonadati</taxon>
        <taxon>Gemmatimonadota</taxon>
        <taxon>Gemmatimonadia</taxon>
        <taxon>Gemmatimonadales</taxon>
        <taxon>Gemmatimonadaceae</taxon>
        <taxon>environmental samples</taxon>
    </lineage>
</organism>
<feature type="compositionally biased region" description="Basic and acidic residues" evidence="1">
    <location>
        <begin position="467"/>
        <end position="506"/>
    </location>
</feature>
<feature type="compositionally biased region" description="Basic and acidic residues" evidence="1">
    <location>
        <begin position="77"/>
        <end position="88"/>
    </location>
</feature>
<name>A0A6J4L6M6_9BACT</name>
<feature type="compositionally biased region" description="Basic residues" evidence="1">
    <location>
        <begin position="34"/>
        <end position="48"/>
    </location>
</feature>
<feature type="compositionally biased region" description="Basic and acidic residues" evidence="1">
    <location>
        <begin position="349"/>
        <end position="380"/>
    </location>
</feature>
<feature type="compositionally biased region" description="Basic and acidic residues" evidence="1">
    <location>
        <begin position="295"/>
        <end position="327"/>
    </location>
</feature>
<accession>A0A6J4L6M6</accession>
<feature type="region of interest" description="Disordered" evidence="1">
    <location>
        <begin position="229"/>
        <end position="380"/>
    </location>
</feature>
<sequence length="542" mass="62289">ANPTRLPQARRPRARRGRRRPAPRPVPAGARAVGVHRARGAARRRGHQGAHDDRAHRRPRRRRLVRRRARRAAAAELRLHARAADPERRRHRLPRLRRPGARRRHLGLRRHPRPHRRRRRRRRAGGGGDREGEPRGPRPAGGAAPGARLQGCRLEGRLHARPLRRVGRGEGRPAAPRQRRGAQGARRQVRLQRAVLRQGGAQLRQHRRLGDRADERALVAHDADHRRRARLLRLPEPQQRRGADGARLGVRARARPRRQRAALGRRGRREAQGQARGRRPLRPRARAVAPVAHHPRVDRAPHGARPRDGLRGQLRGHELRRAPREAPRQAAVRPRLHERAGRPLAAGRALHDRLRRRGGEARHLPHHQERRAQRLPDHPRAGPVARLVVQAAGHRAALARVLLRPELGQRAVPAHAQRLAPPRREGPQAGRPRRRHRPRHPHRGRRLLLHRPAALQRAVRRPGLLRDQGRQDGRHAEGRRLPDAHAGLLERHGHDRRPVELRDGRLLLRRQGPARASQRREPRLRPRPLPRRERDQHREEGV</sequence>